<feature type="region of interest" description="Disordered" evidence="1">
    <location>
        <begin position="427"/>
        <end position="490"/>
    </location>
</feature>
<evidence type="ECO:0000256" key="1">
    <source>
        <dbReference type="SAM" id="MobiDB-lite"/>
    </source>
</evidence>
<dbReference type="CDD" id="cd15489">
    <property type="entry name" value="PHD_SF"/>
    <property type="match status" value="1"/>
</dbReference>
<dbReference type="EnsemblMetazoa" id="Aqu2.1.12198_001">
    <property type="protein sequence ID" value="Aqu2.1.12198_001"/>
    <property type="gene ID" value="Aqu2.1.12198"/>
</dbReference>
<feature type="region of interest" description="Disordered" evidence="1">
    <location>
        <begin position="1"/>
        <end position="44"/>
    </location>
</feature>
<feature type="compositionally biased region" description="Acidic residues" evidence="1">
    <location>
        <begin position="1"/>
        <end position="11"/>
    </location>
</feature>
<protein>
    <submittedName>
        <fullName evidence="2">Uncharacterized protein</fullName>
    </submittedName>
</protein>
<dbReference type="InterPro" id="IPR011011">
    <property type="entry name" value="Znf_FYVE_PHD"/>
</dbReference>
<feature type="region of interest" description="Disordered" evidence="1">
    <location>
        <begin position="1172"/>
        <end position="1207"/>
    </location>
</feature>
<dbReference type="InParanoid" id="A0A1X7TCM0"/>
<proteinExistence type="predicted"/>
<dbReference type="SUPFAM" id="SSF57903">
    <property type="entry name" value="FYVE/PHD zinc finger"/>
    <property type="match status" value="1"/>
</dbReference>
<sequence length="1371" mass="157502">MASMSDEDDFEQPVRKRRRLITQQTGTEEESVTRTRSDGIPPMPEDGAIPIKTDADEQLDVSEVLEFFDDASTKCDQYRWVHKGTYPVGNDGLTKKNNVIDIKEKKKGEGDKRFRRQEYWGVGQFFLIHYFGDHSIFKSFKHRSSKTNTKPFVTSAPRVKEKILDKDALKPPQKVYHELVNEDEGGPRHQINVPRDTNQIFKNLMMEETEDDLDKLWRDIKVNERFQGKQVVLNYFENRLLPAFKTHAAIWILKEVGVTNPDMGITNNPAESINAVLHALQNWKQVPLDMVCLSLFHLSSYYYREIERALHQLGNWNVKDEYFHLLREPSLMPRLPKVSDPKEIVARVKSGLLPSHSGKDDKEIIESANRKTDLTVDSSIFSLAVDAVEKRYVSLADTGCWVVRATDGKTPYAVRLFPKEQCSCAQDDTESKNVGIREGHSKSRNIRKMDNSVTRDGQPVDSNGKSSKNKNKRVKTQSQEGAASQRLEESKVDRRLLHTSSEPHFTWQNYIGKIFLLFPNVLQYPKIFESKLNEDAVTIEVNKILVFVTRRSNQIAFIRRIDNQSRSPVIEIISAYQKPDCSELEYLAGRHLNLKLHCTFIARHNGVQFCDNENDADLVTAFFLFGVCSQPKTDLGEVCVILSTMSEQLHSFMTGYKPSLQIEVASGQFCKTKVVTVQLLCDCFIPWIEGSTSAAIYGTRQKEFNMHFCCKCKMWYHTYCLRKLGISPPNRRVQFMCHHCTVPMTLEWGAENFTNTCTVDNFLTTLMLHCKEHPGYLSTVLNDSDSEDVLKTGIMLMLQGNLTEGHDVILQHVHKKVNFKSSNHLFDCYGNEHSNFLSIFRNISRIIILLVQQCTSQYCPTEKEEVIRNIASFSFRKPSTECFDSQLKHLFPVSGDMIQGYCGAEFVAEPPIQSEQVVCDRVKIDRDGQERETFYACGGRPQALKASFLSRRPWMILINISLLQGTETQLLPRSIDIYGFSFKLAGYSLHTTGHYTSVVMWRDKFYYYDDIKKTKEQRLNLLRDEYLFGKDGSYAYYFVTEICAPETVACAVTREDLNSMKCQGSGIISVTHTIKYAVVAIKKYVPFPESDDFIFIKDIHSNGRQGLSMKDLKAIDLGKRIIKCLDPLGHQDHKKVLDNNNICNATSKYEFKISNSNWVSIIEEIKPVMSYDDDDEDDDFKKDTDKEEAEYADEKLNSPVTSGDDEDYETIPILVPDYPEELMDDDDDINYNWKQSFTSVMMEFAKKSHPPERIGPQTVSDLFDDLKSQEVKFVKTARNPKSSSFYDKKTFHSKNITQPQSIWPLQNDVVSQLIFLYLEEISSLHCEDVTKRKALAVNLLWPEAMVMVLAFQRGMSHEDANIFYRKELMIL</sequence>
<accession>A0A1X7TCM0</accession>
<organism evidence="2">
    <name type="scientific">Amphimedon queenslandica</name>
    <name type="common">Sponge</name>
    <dbReference type="NCBI Taxonomy" id="400682"/>
    <lineage>
        <taxon>Eukaryota</taxon>
        <taxon>Metazoa</taxon>
        <taxon>Porifera</taxon>
        <taxon>Demospongiae</taxon>
        <taxon>Heteroscleromorpha</taxon>
        <taxon>Haplosclerida</taxon>
        <taxon>Niphatidae</taxon>
        <taxon>Amphimedon</taxon>
    </lineage>
</organism>
<dbReference type="OrthoDB" id="5791190at2759"/>
<reference evidence="2" key="1">
    <citation type="submission" date="2017-05" db="UniProtKB">
        <authorList>
            <consortium name="EnsemblMetazoa"/>
        </authorList>
    </citation>
    <scope>IDENTIFICATION</scope>
</reference>
<name>A0A1X7TCM0_AMPQE</name>
<evidence type="ECO:0000313" key="2">
    <source>
        <dbReference type="EnsemblMetazoa" id="Aqu2.1.12198_001"/>
    </source>
</evidence>
<feature type="compositionally biased region" description="Basic and acidic residues" evidence="1">
    <location>
        <begin position="429"/>
        <end position="441"/>
    </location>
</feature>